<feature type="region of interest" description="Disordered" evidence="6">
    <location>
        <begin position="1702"/>
        <end position="1806"/>
    </location>
</feature>
<comment type="subcellular location">
    <subcellularLocation>
        <location evidence="1">Cytoplasm</location>
    </subcellularLocation>
</comment>
<dbReference type="InterPro" id="IPR016024">
    <property type="entry name" value="ARM-type_fold"/>
</dbReference>
<evidence type="ECO:0000259" key="8">
    <source>
        <dbReference type="PROSITE" id="PS51651"/>
    </source>
</evidence>
<dbReference type="Proteomes" id="UP001652625">
    <property type="component" value="Chromosome 12"/>
</dbReference>
<evidence type="ECO:0000259" key="7">
    <source>
        <dbReference type="PROSITE" id="PS51650"/>
    </source>
</evidence>
<dbReference type="Pfam" id="PF20421">
    <property type="entry name" value="DHR-2_Lobe_C"/>
    <property type="match status" value="1"/>
</dbReference>
<feature type="domain" description="DOCKER" evidence="8">
    <location>
        <begin position="1210"/>
        <end position="1622"/>
    </location>
</feature>
<dbReference type="Gene3D" id="2.60.40.150">
    <property type="entry name" value="C2 domain"/>
    <property type="match status" value="1"/>
</dbReference>
<dbReference type="InterPro" id="IPR036028">
    <property type="entry name" value="SH3-like_dom_sf"/>
</dbReference>
<dbReference type="InterPro" id="IPR056372">
    <property type="entry name" value="TPR_DOCK"/>
</dbReference>
<dbReference type="InterPro" id="IPR043161">
    <property type="entry name" value="DOCK_C_lobe_A"/>
</dbReference>
<dbReference type="RefSeq" id="XP_065668747.1">
    <property type="nucleotide sequence ID" value="XM_065812675.1"/>
</dbReference>
<evidence type="ECO:0000313" key="10">
    <source>
        <dbReference type="RefSeq" id="XP_065668747.1"/>
    </source>
</evidence>
<dbReference type="PANTHER" id="PTHR45653:SF10">
    <property type="entry name" value="MYOBLAST CITY, ISOFORM B"/>
    <property type="match status" value="1"/>
</dbReference>
<gene>
    <name evidence="10" type="primary">LOC100201320</name>
</gene>
<dbReference type="Gene3D" id="2.30.30.40">
    <property type="entry name" value="SH3 Domains"/>
    <property type="match status" value="1"/>
</dbReference>
<dbReference type="InterPro" id="IPR046770">
    <property type="entry name" value="DOCKER_Lobe_B"/>
</dbReference>
<dbReference type="Gene3D" id="1.20.58.740">
    <property type="match status" value="1"/>
</dbReference>
<dbReference type="PROSITE" id="PS51651">
    <property type="entry name" value="DOCKER"/>
    <property type="match status" value="1"/>
</dbReference>
<keyword evidence="2" id="KW-0963">Cytoplasm</keyword>
<feature type="compositionally biased region" description="Acidic residues" evidence="6">
    <location>
        <begin position="1749"/>
        <end position="1761"/>
    </location>
</feature>
<dbReference type="InterPro" id="IPR046773">
    <property type="entry name" value="DOCKER_Lobe_C"/>
</dbReference>
<evidence type="ECO:0000256" key="6">
    <source>
        <dbReference type="SAM" id="MobiDB-lite"/>
    </source>
</evidence>
<dbReference type="InterPro" id="IPR026791">
    <property type="entry name" value="DOCK"/>
</dbReference>
<dbReference type="Gene3D" id="1.25.40.410">
    <property type="match status" value="1"/>
</dbReference>
<dbReference type="InterPro" id="IPR046769">
    <property type="entry name" value="DOCKER_Lobe_A"/>
</dbReference>
<dbReference type="InterPro" id="IPR027007">
    <property type="entry name" value="C2_DOCK-type_domain"/>
</dbReference>
<accession>A0ABM4D3A6</accession>
<dbReference type="InterPro" id="IPR035892">
    <property type="entry name" value="C2_domain_sf"/>
</dbReference>
<dbReference type="GeneID" id="100201320"/>
<dbReference type="InterPro" id="IPR027357">
    <property type="entry name" value="DOCKER_dom"/>
</dbReference>
<evidence type="ECO:0000256" key="5">
    <source>
        <dbReference type="PROSITE-ProRule" id="PRU00983"/>
    </source>
</evidence>
<dbReference type="PANTHER" id="PTHR45653">
    <property type="entry name" value="DEDICATOR OF CYTOKINESIS"/>
    <property type="match status" value="1"/>
</dbReference>
<dbReference type="Pfam" id="PF14429">
    <property type="entry name" value="DOCK-C2"/>
    <property type="match status" value="1"/>
</dbReference>
<keyword evidence="4" id="KW-0344">Guanine-nucleotide releasing factor</keyword>
<organism evidence="9 10">
    <name type="scientific">Hydra vulgaris</name>
    <name type="common">Hydra</name>
    <name type="synonym">Hydra attenuata</name>
    <dbReference type="NCBI Taxonomy" id="6087"/>
    <lineage>
        <taxon>Eukaryota</taxon>
        <taxon>Metazoa</taxon>
        <taxon>Cnidaria</taxon>
        <taxon>Hydrozoa</taxon>
        <taxon>Hydroidolina</taxon>
        <taxon>Anthoathecata</taxon>
        <taxon>Aplanulata</taxon>
        <taxon>Hydridae</taxon>
        <taxon>Hydra</taxon>
    </lineage>
</organism>
<feature type="region of interest" description="Disordered" evidence="6">
    <location>
        <begin position="1625"/>
        <end position="1646"/>
    </location>
</feature>
<evidence type="ECO:0000256" key="3">
    <source>
        <dbReference type="ARBA" id="ARBA00022553"/>
    </source>
</evidence>
<keyword evidence="3" id="KW-0597">Phosphoprotein</keyword>
<dbReference type="Pfam" id="PF20422">
    <property type="entry name" value="DHR-2_Lobe_B"/>
    <property type="match status" value="1"/>
</dbReference>
<dbReference type="InterPro" id="IPR043162">
    <property type="entry name" value="DOCK_C_lobe_C"/>
</dbReference>
<feature type="compositionally biased region" description="Pro residues" evidence="6">
    <location>
        <begin position="1724"/>
        <end position="1733"/>
    </location>
</feature>
<feature type="domain" description="C2 DOCK-type" evidence="7">
    <location>
        <begin position="424"/>
        <end position="604"/>
    </location>
</feature>
<dbReference type="InterPro" id="IPR032376">
    <property type="entry name" value="DOCK_N"/>
</dbReference>
<dbReference type="Pfam" id="PF06920">
    <property type="entry name" value="DHR-2_Lobe_A"/>
    <property type="match status" value="1"/>
</dbReference>
<dbReference type="Pfam" id="PF16172">
    <property type="entry name" value="DOCK_N"/>
    <property type="match status" value="1"/>
</dbReference>
<evidence type="ECO:0000313" key="9">
    <source>
        <dbReference type="Proteomes" id="UP001652625"/>
    </source>
</evidence>
<dbReference type="SUPFAM" id="SSF48371">
    <property type="entry name" value="ARM repeat"/>
    <property type="match status" value="1"/>
</dbReference>
<name>A0ABM4D3A6_HYDVU</name>
<protein>
    <submittedName>
        <fullName evidence="10">Dedicator of cytokinesis protein 1 isoform X3</fullName>
    </submittedName>
</protein>
<reference evidence="10" key="1">
    <citation type="submission" date="2025-08" db="UniProtKB">
        <authorList>
            <consortium name="RefSeq"/>
        </authorList>
    </citation>
    <scope>IDENTIFICATION</scope>
</reference>
<evidence type="ECO:0000256" key="4">
    <source>
        <dbReference type="ARBA" id="ARBA00022658"/>
    </source>
</evidence>
<dbReference type="SUPFAM" id="SSF50044">
    <property type="entry name" value="SH3-domain"/>
    <property type="match status" value="1"/>
</dbReference>
<sequence length="1806" mass="208336">MVIWRSTGSVKYGVAISKFDVHGAYFLQIGLGEAVLIEEVTDDCEWYRGCLFLNQNYKGIFPVSYIHIKDWSINCERIHEVDMRASKEISVVLEITSVLKEWGTIWKTIFVKNSEKIDSLRKHLFDLISWRRQVVSGALTADQLKKVKLEVARIIDYGNRFLGLDLVIRDSSGTVLDVASTGVIDIYKRNLESSQRTETPMDIQTTMQNRYSVQSTHSIYNIYICIKNVVCKVGDDTEVLITLYDGRENNFISEHFLIYWDKKGMPKDITKFSNLSCVFTDLGLKDLERDKLYIVCQIIREGRMDIKDNDSPKFTQKLRRPFAVAVLHVSDIVQGKALQDTDKEYCLQLNSIPSNEDIDSTIKKCIQKSTNNNQGTGQGIWLTLQLIQGDLQQIKEEHPLLISQYTAVARKQGFPDVIMPGDVRNDMYITLLSGNFEKGGKSSNKNIQVILTVYDSEGQLMENVIVPGAGEPPRTEYNSTVYYHNATPKWSEVVKLEIPIEKIKYGSHIRFSFKHRATIDEKDRSQKTFSLSYVNLIGENETCLQDAVHELAVYKCDSKKLDNCLSYLKLPSLKSDAVNQQKKLGSSSLSYSKTEVLKIGFQLCSTKLAQNVDLLGLLKWRRQKEKLHQILPALVNVSGQEIVKFLQDTFDALFAILMDDPIQYGEKVVEAVVFCIGLLADKKYHNFRSILDAYIENLFSSTKAYITLIEMLQKNIEVAHSQELSADMREHIIKYFKALEYLVKFIVRSRSLSERAAPGKARSEFETLIMSLLSTVITMMKMTNNQVLPLQGCALKYMPSVFGDLLELYNASELGLFACDLIERIPPTRLPTQKLTCIHHLVKCPLFSNPISRQVILKMIVGQLKASIEKFEELKVCADILNEMLSSFYRITEVGDTDYDISYISTNLFHCIIRSVIRMNPASQLLGNYVTFVICILDLMKDNHYEQYLASYDSDLELLDGLMELFLVIREFIKGNVFPPDWISMIMIQNTVILRALNYFSEALYDKFLVKDSFQFQLWENFFQLSVSFITQDALQLESFTETKRNKILANYDDMRMNIGLKIIDMWQWLGINKIRLIQNMVRPFLEMTLIPETDLRRATIPIFFDMIECEFRTRQHFKQVESEVIKHLDYFVETGSKGDEEYKELFSEILTEKFLQQKQQNPRLYELGVIFVQTIKKLLSRLLDYCSVIRSEDNINNRMSCTVNILNFYQEIRLEEMKERYLYKLCDLHISVGSYTEAAFTLLQHAELLKWSDEPLTNNSITSSRYQAKTHRELKEKLYKEIIDFFDKGKMWEYGINKCKELANQYECEIYDYIQLSEILKKEAVFFENIIKTVVRPEPTYFRVGYYGRGFPTFLRNKVFVYRGNEFESLSDFSMRLKVQFPGGQFLKTLEAPGPEITEFIGQSIQVCKVDPKPVERRKFQGKPIVDQIKKFYEVNDVSAFALNRPFHKGVKDKDNEFATLWIERTTMNTEYSFPGKLRWFEVTSSNTVELSPMENAVDTLHSKNKELLTVINQYEADRTINLSPLSMLLNGVIDAAVMGGISNYEKLFFTKSYIAEHPEHLDMIAMLKEAIVEQVEICEKGLKIHKELVTKELEPFHKQMESVFKDNKTKVAPYKKIRINTSSRQRVSSELPNEKKNVLPPSFPLKRSTTVEQRNPIYPEKHRPTDYNGSLNWEKNENRRESIPQVFPLKSLPVSPLAVPLSDEDLPPALPKKTPSSLPNLPDTPPPPPKPVRYMHPDLAIHTPESVQEDDEGENEEEIPVLPAKMSNTSQYINVQQVEKQIENPEEEISPPPVPPRTKLPDVS</sequence>
<evidence type="ECO:0000256" key="1">
    <source>
        <dbReference type="ARBA" id="ARBA00004496"/>
    </source>
</evidence>
<dbReference type="InterPro" id="IPR042455">
    <property type="entry name" value="DOCK_N_sub1"/>
</dbReference>
<dbReference type="Pfam" id="PF23554">
    <property type="entry name" value="TPR_DOCK"/>
    <property type="match status" value="1"/>
</dbReference>
<comment type="similarity">
    <text evidence="5">Belongs to the DOCK family.</text>
</comment>
<keyword evidence="9" id="KW-1185">Reference proteome</keyword>
<feature type="compositionally biased region" description="Polar residues" evidence="6">
    <location>
        <begin position="1768"/>
        <end position="1781"/>
    </location>
</feature>
<dbReference type="Gene3D" id="1.20.1270.350">
    <property type="entry name" value="Dedicator of cytokinesis N-terminal subdomain"/>
    <property type="match status" value="1"/>
</dbReference>
<evidence type="ECO:0000256" key="2">
    <source>
        <dbReference type="ARBA" id="ARBA00022490"/>
    </source>
</evidence>
<dbReference type="PROSITE" id="PS51650">
    <property type="entry name" value="C2_DOCK"/>
    <property type="match status" value="1"/>
</dbReference>
<proteinExistence type="inferred from homology"/>